<dbReference type="AlphaFoldDB" id="A0A2R4XJV2"/>
<evidence type="ECO:0000313" key="2">
    <source>
        <dbReference type="EMBL" id="AWB34043.1"/>
    </source>
</evidence>
<proteinExistence type="predicted"/>
<protein>
    <submittedName>
        <fullName evidence="2">Uncharacterized protein</fullName>
    </submittedName>
</protein>
<accession>A0A2R4XJV2</accession>
<sequence length="76" mass="8400">MGAHLRVQVPLRAGHSEQSEAQLRKGDRSWKGSVERKLRADEQKSHTRNWNGEAIGSPDMPMTAMCTSQVVARVSG</sequence>
<keyword evidence="3" id="KW-1185">Reference proteome</keyword>
<evidence type="ECO:0000313" key="3">
    <source>
        <dbReference type="Proteomes" id="UP000244571"/>
    </source>
</evidence>
<feature type="region of interest" description="Disordered" evidence="1">
    <location>
        <begin position="1"/>
        <end position="61"/>
    </location>
</feature>
<organism evidence="2 3">
    <name type="scientific">Orrella marina</name>
    <dbReference type="NCBI Taxonomy" id="2163011"/>
    <lineage>
        <taxon>Bacteria</taxon>
        <taxon>Pseudomonadati</taxon>
        <taxon>Pseudomonadota</taxon>
        <taxon>Betaproteobacteria</taxon>
        <taxon>Burkholderiales</taxon>
        <taxon>Alcaligenaceae</taxon>
        <taxon>Orrella</taxon>
    </lineage>
</organism>
<gene>
    <name evidence="2" type="ORF">DBV39_10320</name>
</gene>
<name>A0A2R4XJV2_9BURK</name>
<feature type="compositionally biased region" description="Basic and acidic residues" evidence="1">
    <location>
        <begin position="14"/>
        <end position="45"/>
    </location>
</feature>
<dbReference type="KEGG" id="boz:DBV39_10320"/>
<dbReference type="Proteomes" id="UP000244571">
    <property type="component" value="Chromosome"/>
</dbReference>
<dbReference type="EMBL" id="CP028901">
    <property type="protein sequence ID" value="AWB34043.1"/>
    <property type="molecule type" value="Genomic_DNA"/>
</dbReference>
<reference evidence="2 3" key="1">
    <citation type="submission" date="2018-04" db="EMBL/GenBank/DDBJ databases">
        <title>Bordetella sp. HZ20 isolated from seawater.</title>
        <authorList>
            <person name="Sun C."/>
        </authorList>
    </citation>
    <scope>NUCLEOTIDE SEQUENCE [LARGE SCALE GENOMIC DNA]</scope>
    <source>
        <strain evidence="2 3">HZ20</strain>
    </source>
</reference>
<evidence type="ECO:0000256" key="1">
    <source>
        <dbReference type="SAM" id="MobiDB-lite"/>
    </source>
</evidence>